<dbReference type="InterPro" id="IPR036388">
    <property type="entry name" value="WH-like_DNA-bd_sf"/>
</dbReference>
<dbReference type="Gene3D" id="1.10.10.10">
    <property type="entry name" value="Winged helix-like DNA-binding domain superfamily/Winged helix DNA-binding domain"/>
    <property type="match status" value="1"/>
</dbReference>
<dbReference type="SMART" id="SM00344">
    <property type="entry name" value="HTH_ASNC"/>
    <property type="match status" value="1"/>
</dbReference>
<dbReference type="OrthoDB" id="8085200at2"/>
<reference evidence="6" key="1">
    <citation type="submission" date="2008-03" db="EMBL/GenBank/DDBJ databases">
        <title>Complete sequence of chromosome of Beijerinckia indica subsp. indica ATCC 9039.</title>
        <authorList>
            <consortium name="US DOE Joint Genome Institute"/>
            <person name="Copeland A."/>
            <person name="Lucas S."/>
            <person name="Lapidus A."/>
            <person name="Glavina del Rio T."/>
            <person name="Dalin E."/>
            <person name="Tice H."/>
            <person name="Bruce D."/>
            <person name="Goodwin L."/>
            <person name="Pitluck S."/>
            <person name="LaButti K."/>
            <person name="Schmutz J."/>
            <person name="Larimer F."/>
            <person name="Land M."/>
            <person name="Hauser L."/>
            <person name="Kyrpides N."/>
            <person name="Mikhailova N."/>
            <person name="Dunfield P.F."/>
            <person name="Dedysh S.N."/>
            <person name="Liesack W."/>
            <person name="Saw J.H."/>
            <person name="Alam M."/>
            <person name="Chen Y."/>
            <person name="Murrell J.C."/>
            <person name="Richardson P."/>
        </authorList>
    </citation>
    <scope>NUCLEOTIDE SEQUENCE [LARGE SCALE GENOMIC DNA]</scope>
    <source>
        <strain evidence="6">ATCC 9039 / DSM 1715 / NCIMB 8712</strain>
    </source>
</reference>
<keyword evidence="2" id="KW-0238">DNA-binding</keyword>
<sequence>MELDRLDQAILRALADDARLSIADLAPRVGLSASACARRLKALEEQGMIKGYHLAVDPRRLGYKMTALVRVTLDSQREEALEAFERAVVLSPSIMRCHLLSGSADYLLTVLARDMEDFEAIYRTELSRLPHVARLESSFAMRDVVDRLFPPSVLGASIPVPSRSTPPKRRST</sequence>
<dbReference type="PROSITE" id="PS00519">
    <property type="entry name" value="HTH_ASNC_1"/>
    <property type="match status" value="1"/>
</dbReference>
<dbReference type="Gene3D" id="3.30.70.920">
    <property type="match status" value="1"/>
</dbReference>
<dbReference type="InterPro" id="IPR019887">
    <property type="entry name" value="Tscrpt_reg_AsnC/Lrp_C"/>
</dbReference>
<evidence type="ECO:0000256" key="3">
    <source>
        <dbReference type="ARBA" id="ARBA00023163"/>
    </source>
</evidence>
<protein>
    <submittedName>
        <fullName evidence="5">Transcriptional regulator, AsnC family</fullName>
    </submittedName>
</protein>
<evidence type="ECO:0000256" key="1">
    <source>
        <dbReference type="ARBA" id="ARBA00023015"/>
    </source>
</evidence>
<dbReference type="PROSITE" id="PS50956">
    <property type="entry name" value="HTH_ASNC_2"/>
    <property type="match status" value="1"/>
</dbReference>
<dbReference type="GO" id="GO:0043200">
    <property type="term" value="P:response to amino acid"/>
    <property type="evidence" value="ECO:0007669"/>
    <property type="project" value="TreeGrafter"/>
</dbReference>
<dbReference type="EMBL" id="CP001016">
    <property type="protein sequence ID" value="ACB95201.1"/>
    <property type="molecule type" value="Genomic_DNA"/>
</dbReference>
<dbReference type="RefSeq" id="WP_012384558.1">
    <property type="nucleotide sequence ID" value="NC_010581.1"/>
</dbReference>
<dbReference type="InterPro" id="IPR011008">
    <property type="entry name" value="Dimeric_a/b-barrel"/>
</dbReference>
<evidence type="ECO:0000256" key="2">
    <source>
        <dbReference type="ARBA" id="ARBA00023125"/>
    </source>
</evidence>
<accession>B2IBB7</accession>
<keyword evidence="6" id="KW-1185">Reference proteome</keyword>
<dbReference type="PANTHER" id="PTHR30154">
    <property type="entry name" value="LEUCINE-RESPONSIVE REGULATORY PROTEIN"/>
    <property type="match status" value="1"/>
</dbReference>
<dbReference type="Proteomes" id="UP000001695">
    <property type="component" value="Chromosome"/>
</dbReference>
<dbReference type="InterPro" id="IPR011991">
    <property type="entry name" value="ArsR-like_HTH"/>
</dbReference>
<dbReference type="PANTHER" id="PTHR30154:SF46">
    <property type="entry name" value="TRANSCRIPTIONAL REGULATORY PROTEIN"/>
    <property type="match status" value="1"/>
</dbReference>
<dbReference type="Pfam" id="PF01037">
    <property type="entry name" value="AsnC_trans_reg"/>
    <property type="match status" value="1"/>
</dbReference>
<dbReference type="Pfam" id="PF13412">
    <property type="entry name" value="HTH_24"/>
    <property type="match status" value="1"/>
</dbReference>
<dbReference type="KEGG" id="bid:Bind_1569"/>
<dbReference type="SUPFAM" id="SSF54909">
    <property type="entry name" value="Dimeric alpha+beta barrel"/>
    <property type="match status" value="1"/>
</dbReference>
<dbReference type="STRING" id="395963.Bind_1569"/>
<dbReference type="GO" id="GO:0006355">
    <property type="term" value="P:regulation of DNA-templated transcription"/>
    <property type="evidence" value="ECO:0007669"/>
    <property type="project" value="UniProtKB-ARBA"/>
</dbReference>
<dbReference type="InterPro" id="IPR019888">
    <property type="entry name" value="Tscrpt_reg_AsnC-like"/>
</dbReference>
<dbReference type="HOGENOM" id="CLU_091233_0_3_5"/>
<dbReference type="AlphaFoldDB" id="B2IBB7"/>
<proteinExistence type="predicted"/>
<dbReference type="InterPro" id="IPR000485">
    <property type="entry name" value="AsnC-type_HTH_dom"/>
</dbReference>
<dbReference type="InterPro" id="IPR019885">
    <property type="entry name" value="Tscrpt_reg_HTH_AsnC-type_CS"/>
</dbReference>
<organism evidence="5 6">
    <name type="scientific">Beijerinckia indica subsp. indica (strain ATCC 9039 / DSM 1715 / NCIMB 8712)</name>
    <dbReference type="NCBI Taxonomy" id="395963"/>
    <lineage>
        <taxon>Bacteria</taxon>
        <taxon>Pseudomonadati</taxon>
        <taxon>Pseudomonadota</taxon>
        <taxon>Alphaproteobacteria</taxon>
        <taxon>Hyphomicrobiales</taxon>
        <taxon>Beijerinckiaceae</taxon>
        <taxon>Beijerinckia</taxon>
    </lineage>
</organism>
<dbReference type="GO" id="GO:0043565">
    <property type="term" value="F:sequence-specific DNA binding"/>
    <property type="evidence" value="ECO:0007669"/>
    <property type="project" value="InterPro"/>
</dbReference>
<feature type="domain" description="HTH asnC-type" evidence="4">
    <location>
        <begin position="3"/>
        <end position="64"/>
    </location>
</feature>
<keyword evidence="1" id="KW-0805">Transcription regulation</keyword>
<evidence type="ECO:0000313" key="6">
    <source>
        <dbReference type="Proteomes" id="UP000001695"/>
    </source>
</evidence>
<evidence type="ECO:0000259" key="4">
    <source>
        <dbReference type="PROSITE" id="PS50956"/>
    </source>
</evidence>
<keyword evidence="3" id="KW-0804">Transcription</keyword>
<gene>
    <name evidence="5" type="ordered locus">Bind_1569</name>
</gene>
<name>B2IBB7_BEII9</name>
<dbReference type="eggNOG" id="COG1522">
    <property type="taxonomic scope" value="Bacteria"/>
</dbReference>
<evidence type="ECO:0000313" key="5">
    <source>
        <dbReference type="EMBL" id="ACB95201.1"/>
    </source>
</evidence>
<dbReference type="GO" id="GO:0005829">
    <property type="term" value="C:cytosol"/>
    <property type="evidence" value="ECO:0007669"/>
    <property type="project" value="TreeGrafter"/>
</dbReference>
<dbReference type="PRINTS" id="PR00033">
    <property type="entry name" value="HTHASNC"/>
</dbReference>
<reference evidence="5 6" key="2">
    <citation type="journal article" date="2010" name="J. Bacteriol.">
        <title>Complete genome sequence of Beijerinckia indica subsp. indica.</title>
        <authorList>
            <person name="Tamas I."/>
            <person name="Dedysh S.N."/>
            <person name="Liesack W."/>
            <person name="Stott M.B."/>
            <person name="Alam M."/>
            <person name="Murrell J.C."/>
            <person name="Dunfield P.F."/>
        </authorList>
    </citation>
    <scope>NUCLEOTIDE SEQUENCE [LARGE SCALE GENOMIC DNA]</scope>
    <source>
        <strain evidence="6">ATCC 9039 / DSM 1715 / NCIMB 8712</strain>
    </source>
</reference>
<dbReference type="InterPro" id="IPR036390">
    <property type="entry name" value="WH_DNA-bd_sf"/>
</dbReference>
<dbReference type="SUPFAM" id="SSF46785">
    <property type="entry name" value="Winged helix' DNA-binding domain"/>
    <property type="match status" value="1"/>
</dbReference>
<dbReference type="CDD" id="cd00090">
    <property type="entry name" value="HTH_ARSR"/>
    <property type="match status" value="1"/>
</dbReference>